<gene>
    <name evidence="1" type="ORF">L3Q82_000060</name>
</gene>
<reference evidence="1" key="1">
    <citation type="submission" date="2022-04" db="EMBL/GenBank/DDBJ databases">
        <title>Jade perch genome.</title>
        <authorList>
            <person name="Chao B."/>
        </authorList>
    </citation>
    <scope>NUCLEOTIDE SEQUENCE</scope>
    <source>
        <strain evidence="1">CB-2022</strain>
    </source>
</reference>
<protein>
    <submittedName>
        <fullName evidence="1">Uncharacterized protein</fullName>
    </submittedName>
</protein>
<organism evidence="1 2">
    <name type="scientific">Scortum barcoo</name>
    <name type="common">barcoo grunter</name>
    <dbReference type="NCBI Taxonomy" id="214431"/>
    <lineage>
        <taxon>Eukaryota</taxon>
        <taxon>Metazoa</taxon>
        <taxon>Chordata</taxon>
        <taxon>Craniata</taxon>
        <taxon>Vertebrata</taxon>
        <taxon>Euteleostomi</taxon>
        <taxon>Actinopterygii</taxon>
        <taxon>Neopterygii</taxon>
        <taxon>Teleostei</taxon>
        <taxon>Neoteleostei</taxon>
        <taxon>Acanthomorphata</taxon>
        <taxon>Eupercaria</taxon>
        <taxon>Centrarchiformes</taxon>
        <taxon>Terapontoidei</taxon>
        <taxon>Terapontidae</taxon>
        <taxon>Scortum</taxon>
    </lineage>
</organism>
<dbReference type="Proteomes" id="UP000831701">
    <property type="component" value="Chromosome 1"/>
</dbReference>
<keyword evidence="2" id="KW-1185">Reference proteome</keyword>
<name>A0ACB8XBH0_9TELE</name>
<dbReference type="EMBL" id="CM041531">
    <property type="protein sequence ID" value="KAI3377083.1"/>
    <property type="molecule type" value="Genomic_DNA"/>
</dbReference>
<sequence>MTSADVPCRTSCFWFGVFTGVCFLQAAGGDGRTDSHLEMIRTEKILHLKSCRGRRVRVVREHYLREQVPCCSALCQAGCVNDGKVLPGDLTHYVVPDVGVVVDYLEILEFRELQGIIFTQTACQAVQHSKGRRQYNRLRNLLKDPRHDCVLFANEFQEYAYCPREKGESQEKWQSRCVYSAAVWYYNHLAGEKDVVMITEDQDAVTQYGSLNFGVYVISVQDFLQNFWPHLHAAHELYSSISQALQEKESEGSQKEFAEYLPTEVLEAGIKSGRYIQGTLNISKHHNAESIMTESSPNKNKDLSSGVLVCGGKNHNRAVHGDTVVVELLPKSAWRGKVTALAEGRGEETSGEENESKPMPTAHHEKKNIKDRYVARIRRYGAPPWSQAWGWGSAGERLVAGSLPTGPGRAQPEMATWARLPVGSPPQEGP</sequence>
<evidence type="ECO:0000313" key="2">
    <source>
        <dbReference type="Proteomes" id="UP000831701"/>
    </source>
</evidence>
<accession>A0ACB8XBH0</accession>
<evidence type="ECO:0000313" key="1">
    <source>
        <dbReference type="EMBL" id="KAI3377083.1"/>
    </source>
</evidence>
<comment type="caution">
    <text evidence="1">The sequence shown here is derived from an EMBL/GenBank/DDBJ whole genome shotgun (WGS) entry which is preliminary data.</text>
</comment>
<proteinExistence type="predicted"/>